<dbReference type="AlphaFoldDB" id="A0A9P4H256"/>
<dbReference type="InterPro" id="IPR031352">
    <property type="entry name" value="SesA"/>
</dbReference>
<gene>
    <name evidence="2" type="ORF">EK21DRAFT_116259</name>
</gene>
<dbReference type="Proteomes" id="UP000799777">
    <property type="component" value="Unassembled WGS sequence"/>
</dbReference>
<dbReference type="Pfam" id="PF17107">
    <property type="entry name" value="SesA"/>
    <property type="match status" value="1"/>
</dbReference>
<organism evidence="2 3">
    <name type="scientific">Setomelanomma holmii</name>
    <dbReference type="NCBI Taxonomy" id="210430"/>
    <lineage>
        <taxon>Eukaryota</taxon>
        <taxon>Fungi</taxon>
        <taxon>Dikarya</taxon>
        <taxon>Ascomycota</taxon>
        <taxon>Pezizomycotina</taxon>
        <taxon>Dothideomycetes</taxon>
        <taxon>Pleosporomycetidae</taxon>
        <taxon>Pleosporales</taxon>
        <taxon>Pleosporineae</taxon>
        <taxon>Phaeosphaeriaceae</taxon>
        <taxon>Setomelanomma</taxon>
    </lineage>
</organism>
<dbReference type="EMBL" id="ML978252">
    <property type="protein sequence ID" value="KAF2025969.1"/>
    <property type="molecule type" value="Genomic_DNA"/>
</dbReference>
<proteinExistence type="predicted"/>
<evidence type="ECO:0000259" key="1">
    <source>
        <dbReference type="Pfam" id="PF17107"/>
    </source>
</evidence>
<protein>
    <recommendedName>
        <fullName evidence="1">NACHT-NTPase and P-loop NTPases N-terminal domain-containing protein</fullName>
    </recommendedName>
</protein>
<evidence type="ECO:0000313" key="2">
    <source>
        <dbReference type="EMBL" id="KAF2025969.1"/>
    </source>
</evidence>
<feature type="domain" description="NACHT-NTPase and P-loop NTPases N-terminal" evidence="1">
    <location>
        <begin position="10"/>
        <end position="68"/>
    </location>
</feature>
<dbReference type="OrthoDB" id="3741355at2759"/>
<comment type="caution">
    <text evidence="2">The sequence shown here is derived from an EMBL/GenBank/DDBJ whole genome shotgun (WGS) entry which is preliminary data.</text>
</comment>
<accession>A0A9P4H256</accession>
<name>A0A9P4H256_9PLEO</name>
<keyword evidence="3" id="KW-1185">Reference proteome</keyword>
<evidence type="ECO:0000313" key="3">
    <source>
        <dbReference type="Proteomes" id="UP000799777"/>
    </source>
</evidence>
<sequence length="72" mass="8338">MAEFAAIQIVASIIQLVDVGVRIVERLDDFRDKANGLPKSFKHIRTRLPIFIDALRQTKETMEEHAEEAWQM</sequence>
<reference evidence="2" key="1">
    <citation type="journal article" date="2020" name="Stud. Mycol.">
        <title>101 Dothideomycetes genomes: a test case for predicting lifestyles and emergence of pathogens.</title>
        <authorList>
            <person name="Haridas S."/>
            <person name="Albert R."/>
            <person name="Binder M."/>
            <person name="Bloem J."/>
            <person name="Labutti K."/>
            <person name="Salamov A."/>
            <person name="Andreopoulos B."/>
            <person name="Baker S."/>
            <person name="Barry K."/>
            <person name="Bills G."/>
            <person name="Bluhm B."/>
            <person name="Cannon C."/>
            <person name="Castanera R."/>
            <person name="Culley D."/>
            <person name="Daum C."/>
            <person name="Ezra D."/>
            <person name="Gonzalez J."/>
            <person name="Henrissat B."/>
            <person name="Kuo A."/>
            <person name="Liang C."/>
            <person name="Lipzen A."/>
            <person name="Lutzoni F."/>
            <person name="Magnuson J."/>
            <person name="Mondo S."/>
            <person name="Nolan M."/>
            <person name="Ohm R."/>
            <person name="Pangilinan J."/>
            <person name="Park H.-J."/>
            <person name="Ramirez L."/>
            <person name="Alfaro M."/>
            <person name="Sun H."/>
            <person name="Tritt A."/>
            <person name="Yoshinaga Y."/>
            <person name="Zwiers L.-H."/>
            <person name="Turgeon B."/>
            <person name="Goodwin S."/>
            <person name="Spatafora J."/>
            <person name="Crous P."/>
            <person name="Grigoriev I."/>
        </authorList>
    </citation>
    <scope>NUCLEOTIDE SEQUENCE</scope>
    <source>
        <strain evidence="2">CBS 110217</strain>
    </source>
</reference>